<protein>
    <submittedName>
        <fullName evidence="3">Putative nucleic-acid-binding protein from transposon x-element</fullName>
    </submittedName>
</protein>
<feature type="compositionally biased region" description="Polar residues" evidence="1">
    <location>
        <begin position="27"/>
        <end position="44"/>
    </location>
</feature>
<feature type="domain" description="Pre-C2HC" evidence="2">
    <location>
        <begin position="246"/>
        <end position="314"/>
    </location>
</feature>
<evidence type="ECO:0000256" key="1">
    <source>
        <dbReference type="SAM" id="MobiDB-lite"/>
    </source>
</evidence>
<feature type="region of interest" description="Disordered" evidence="1">
    <location>
        <begin position="27"/>
        <end position="68"/>
    </location>
</feature>
<organism evidence="3">
    <name type="scientific">Xenopsylla cheopis</name>
    <name type="common">Oriental rat flea</name>
    <name type="synonym">Pulex cheopis</name>
    <dbReference type="NCBI Taxonomy" id="163159"/>
    <lineage>
        <taxon>Eukaryota</taxon>
        <taxon>Metazoa</taxon>
        <taxon>Ecdysozoa</taxon>
        <taxon>Arthropoda</taxon>
        <taxon>Hexapoda</taxon>
        <taxon>Insecta</taxon>
        <taxon>Pterygota</taxon>
        <taxon>Neoptera</taxon>
        <taxon>Endopterygota</taxon>
        <taxon>Siphonaptera</taxon>
        <taxon>Pulicidae</taxon>
        <taxon>Xenopsyllinae</taxon>
        <taxon>Xenopsylla</taxon>
    </lineage>
</organism>
<accession>A0A6M2DSN3</accession>
<evidence type="ECO:0000313" key="3">
    <source>
        <dbReference type="EMBL" id="NOV48834.1"/>
    </source>
</evidence>
<reference evidence="3" key="1">
    <citation type="submission" date="2020-03" db="EMBL/GenBank/DDBJ databases">
        <title>Transcriptomic Profiling of the Digestive Tract of the Rat Flea, Xenopsylla cheopis, Following Blood Feeding and Infection with Yersinia pestis.</title>
        <authorList>
            <person name="Bland D.M."/>
            <person name="Martens C.A."/>
            <person name="Virtaneva K."/>
            <person name="Kanakabandi K."/>
            <person name="Long D."/>
            <person name="Rosenke R."/>
            <person name="Saturday G.A."/>
            <person name="Hoyt F.H."/>
            <person name="Bruno D.P."/>
            <person name="Ribeiro J.M.C."/>
            <person name="Hinnebusch J."/>
        </authorList>
    </citation>
    <scope>NUCLEOTIDE SEQUENCE</scope>
</reference>
<dbReference type="AlphaFoldDB" id="A0A6M2DSN3"/>
<sequence>MDISDLISENKVNDLVQLKPSVVSKVNNNSLPQGQNISSSSVQVNTSFKSNTKPTTSNSSRTHDASANNSLTNLEYVSNHYANNVINNKTMTVSNKHDWIQIVNNGQKRLKRSNTVLTPTKNTTSKQYWLNPIPTENQFEILNQLPDTETTDKTVQSSIIKPPPIFVHNVQDIKPLINLLEEQAKNAYSIKTINASQIKLTLNHPHMYNKILKILKDKGTELHSFQEKTKRTFKAVIKDLHHSTDIETLTKEINNLGHKVVRISNLKHKYTKFPLNIFLVELEVKPNNKDFFNIEFLYKTKILIEEKRPSGEIVQCTRCQRFGHTRNYCNRTPRCVKCTEEHFTEQCSWKNKINKDVKCVLCGGNHPASYRGCTIYKETLKRKFPPLRPKIPLNQPTAQPRIFSTTNPGISYANIIKGTQPRAEAEEPPSSYNTNNHQSNSNNDINELKNMIKTLTEQMSTMLNLLTTMLMNKNSTP</sequence>
<feature type="compositionally biased region" description="Low complexity" evidence="1">
    <location>
        <begin position="45"/>
        <end position="60"/>
    </location>
</feature>
<dbReference type="SMART" id="SM00596">
    <property type="entry name" value="PRE_C2HC"/>
    <property type="match status" value="1"/>
</dbReference>
<evidence type="ECO:0000259" key="2">
    <source>
        <dbReference type="SMART" id="SM00596"/>
    </source>
</evidence>
<dbReference type="InterPro" id="IPR006579">
    <property type="entry name" value="Pre_C2HC_dom"/>
</dbReference>
<name>A0A6M2DSN3_XENCH</name>
<feature type="region of interest" description="Disordered" evidence="1">
    <location>
        <begin position="420"/>
        <end position="444"/>
    </location>
</feature>
<feature type="compositionally biased region" description="Low complexity" evidence="1">
    <location>
        <begin position="430"/>
        <end position="444"/>
    </location>
</feature>
<dbReference type="Pfam" id="PF07530">
    <property type="entry name" value="PRE_C2HC"/>
    <property type="match status" value="1"/>
</dbReference>
<dbReference type="EMBL" id="GIIL01005108">
    <property type="protein sequence ID" value="NOV48834.1"/>
    <property type="molecule type" value="Transcribed_RNA"/>
</dbReference>
<proteinExistence type="predicted"/>